<protein>
    <submittedName>
        <fullName evidence="1">Uncharacterized protein</fullName>
    </submittedName>
</protein>
<dbReference type="AlphaFoldDB" id="A0A271VKC8"/>
<name>A0A271VKC8_VIBMT</name>
<evidence type="ECO:0000313" key="1">
    <source>
        <dbReference type="EMBL" id="PAR18620.1"/>
    </source>
</evidence>
<evidence type="ECO:0000313" key="2">
    <source>
        <dbReference type="Proteomes" id="UP000216173"/>
    </source>
</evidence>
<sequence>MACNINVEFSSESKRALDEIAEMKDMANALSAFIGVSAMMDIFAGNGVIGLSYKIATTDFELLAKSMHSSNPILIRQVENIAARMYMKSSISQDEKVFWRCLYNEL</sequence>
<dbReference type="EMBL" id="NMSH01000075">
    <property type="protein sequence ID" value="PAR18620.1"/>
    <property type="molecule type" value="Genomic_DNA"/>
</dbReference>
<proteinExistence type="predicted"/>
<organism evidence="1 2">
    <name type="scientific">Vibrio metoecus</name>
    <dbReference type="NCBI Taxonomy" id="1481663"/>
    <lineage>
        <taxon>Bacteria</taxon>
        <taxon>Pseudomonadati</taxon>
        <taxon>Pseudomonadota</taxon>
        <taxon>Gammaproteobacteria</taxon>
        <taxon>Vibrionales</taxon>
        <taxon>Vibrionaceae</taxon>
        <taxon>Vibrio</taxon>
    </lineage>
</organism>
<accession>A0A271VKC8</accession>
<dbReference type="RefSeq" id="WP_055044998.1">
    <property type="nucleotide sequence ID" value="NZ_LBGR01000028.1"/>
</dbReference>
<gene>
    <name evidence="1" type="ORF">CGU03_17825</name>
</gene>
<reference evidence="2" key="1">
    <citation type="submission" date="2017-07" db="EMBL/GenBank/DDBJ databases">
        <authorList>
            <person name="Boucher Y."/>
            <person name="Orata F.D."/>
        </authorList>
    </citation>
    <scope>NUCLEOTIDE SEQUENCE [LARGE SCALE GENOMIC DNA]</scope>
    <source>
        <strain evidence="2">OYP9E10</strain>
    </source>
</reference>
<dbReference type="Proteomes" id="UP000216173">
    <property type="component" value="Unassembled WGS sequence"/>
</dbReference>
<comment type="caution">
    <text evidence="1">The sequence shown here is derived from an EMBL/GenBank/DDBJ whole genome shotgun (WGS) entry which is preliminary data.</text>
</comment>